<dbReference type="KEGG" id="ksk:KSE_01570"/>
<dbReference type="PANTHER" id="PTHR48267:SF1">
    <property type="entry name" value="BILIRUBIN OXIDASE"/>
    <property type="match status" value="1"/>
</dbReference>
<feature type="domain" description="Plastocyanin-like" evidence="11">
    <location>
        <begin position="162"/>
        <end position="219"/>
    </location>
</feature>
<keyword evidence="13" id="KW-1185">Reference proteome</keyword>
<dbReference type="PATRIC" id="fig|452652.3.peg.148"/>
<dbReference type="PROSITE" id="PS51318">
    <property type="entry name" value="TAT"/>
    <property type="match status" value="1"/>
</dbReference>
<comment type="subunit">
    <text evidence="2">Monomer.</text>
</comment>
<dbReference type="EMBL" id="AP010968">
    <property type="protein sequence ID" value="BAJ26008.1"/>
    <property type="molecule type" value="Genomic_DNA"/>
</dbReference>
<evidence type="ECO:0000256" key="5">
    <source>
        <dbReference type="ARBA" id="ARBA00038978"/>
    </source>
</evidence>
<dbReference type="GO" id="GO:0005507">
    <property type="term" value="F:copper ion binding"/>
    <property type="evidence" value="ECO:0007669"/>
    <property type="project" value="InterPro"/>
</dbReference>
<evidence type="ECO:0000256" key="7">
    <source>
        <dbReference type="ARBA" id="ARBA00042896"/>
    </source>
</evidence>
<gene>
    <name evidence="12" type="ordered locus">KSE_01570</name>
</gene>
<dbReference type="InterPro" id="IPR011706">
    <property type="entry name" value="Cu-oxidase_C"/>
</dbReference>
<dbReference type="SUPFAM" id="SSF49503">
    <property type="entry name" value="Cupredoxins"/>
    <property type="match status" value="3"/>
</dbReference>
<evidence type="ECO:0000313" key="13">
    <source>
        <dbReference type="Proteomes" id="UP000007076"/>
    </source>
</evidence>
<dbReference type="InterPro" id="IPR011707">
    <property type="entry name" value="Cu-oxidase-like_N"/>
</dbReference>
<dbReference type="HOGENOM" id="CLU_009100_2_2_11"/>
<comment type="catalytic activity">
    <reaction evidence="9">
        <text>4 Cu(+) + O2 + 4 H(+) = 4 Cu(2+) + 2 H2O</text>
        <dbReference type="Rhea" id="RHEA:30083"/>
        <dbReference type="ChEBI" id="CHEBI:15377"/>
        <dbReference type="ChEBI" id="CHEBI:15378"/>
        <dbReference type="ChEBI" id="CHEBI:15379"/>
        <dbReference type="ChEBI" id="CHEBI:29036"/>
        <dbReference type="ChEBI" id="CHEBI:49552"/>
        <dbReference type="EC" id="1.16.3.4"/>
    </reaction>
    <physiologicalReaction direction="left-to-right" evidence="9">
        <dbReference type="Rhea" id="RHEA:30084"/>
    </physiologicalReaction>
</comment>
<evidence type="ECO:0000259" key="10">
    <source>
        <dbReference type="Pfam" id="PF07731"/>
    </source>
</evidence>
<dbReference type="RefSeq" id="WP_014133329.1">
    <property type="nucleotide sequence ID" value="NC_016109.1"/>
</dbReference>
<reference evidence="12 13" key="1">
    <citation type="journal article" date="2010" name="DNA Res.">
        <title>Genome sequence of Kitasatospora setae NBRC 14216T: an evolutionary snapshot of the family Streptomycetaceae.</title>
        <authorList>
            <person name="Ichikawa N."/>
            <person name="Oguchi A."/>
            <person name="Ikeda H."/>
            <person name="Ishikawa J."/>
            <person name="Kitani S."/>
            <person name="Watanabe Y."/>
            <person name="Nakamura S."/>
            <person name="Katano Y."/>
            <person name="Kishi E."/>
            <person name="Sasagawa M."/>
            <person name="Ankai A."/>
            <person name="Fukui S."/>
            <person name="Hashimoto Y."/>
            <person name="Kamata S."/>
            <person name="Otoguro M."/>
            <person name="Tanikawa S."/>
            <person name="Nihira T."/>
            <person name="Horinouchi S."/>
            <person name="Ohnishi Y."/>
            <person name="Hayakawa M."/>
            <person name="Kuzuyama T."/>
            <person name="Arisawa A."/>
            <person name="Nomoto F."/>
            <person name="Miura H."/>
            <person name="Takahashi Y."/>
            <person name="Fujita N."/>
        </authorList>
    </citation>
    <scope>NUCLEOTIDE SEQUENCE [LARGE SCALE GENOMIC DNA]</scope>
    <source>
        <strain evidence="13">ATCC 33774 / DSM 43861 / JCM 3304 / KCC A-0304 / NBRC 14216 / KM-6054</strain>
    </source>
</reference>
<name>E4N477_KITSK</name>
<evidence type="ECO:0000313" key="12">
    <source>
        <dbReference type="EMBL" id="BAJ26008.1"/>
    </source>
</evidence>
<dbReference type="CDD" id="cd14448">
    <property type="entry name" value="CuRO_2_BOD_CotA_like"/>
    <property type="match status" value="1"/>
</dbReference>
<dbReference type="PANTHER" id="PTHR48267">
    <property type="entry name" value="CUPREDOXIN SUPERFAMILY PROTEIN"/>
    <property type="match status" value="1"/>
</dbReference>
<evidence type="ECO:0000256" key="8">
    <source>
        <dbReference type="ARBA" id="ARBA00043090"/>
    </source>
</evidence>
<proteinExistence type="inferred from homology"/>
<sequence length="523" mass="56507">MSGRLTRRGLLGAGGAAALGLGAAIGIPPLMNRLLPGGEPGRLLRSALPLPARYTAELPVPAVLRPVRSDADADYYEITARRATVRLLPGHDTEVWGYQGTFPGPTVESRSGRRTVVTHRSELPRPTAVHLHGGHTPQDSDGHPLDLVGGSAAHHDMPGMAGTDGMAGAEGATVLAQRAYTYPMAQRAATLWYHDHTMGFTGPQVYRGLAGFHLVRDEEEAALGLPHGPRELPLMIADRSFAADGSLAYPELPGGAPGVRDAYMNGVLGDVMLVNGAPWPLARVDRAWYRLRLLNAANARRLRLALDPQPAGGGALVQIGSDGGLLERPLRHDGVDLAPAERCDVLVDFSRYPAGTRVRLLNRLGDGPAGEVMAFEVGSAAADDGFRLPDRLATVERLDPAKAVATRTFVFRKGEQHWTVNGEEYRPGRSIAAPRLGQVEVWRFVTDFHHPVHLHLDPFQVLGRTSGRPGRNDTGWKDTVDVLPAQGVEVAVRFTDYAGRFLLHCHNLEHEDMAMMAEFTTTE</sequence>
<dbReference type="eggNOG" id="COG2132">
    <property type="taxonomic scope" value="Bacteria"/>
</dbReference>
<dbReference type="STRING" id="452652.KSE_01570"/>
<evidence type="ECO:0000256" key="4">
    <source>
        <dbReference type="ARBA" id="ARBA00023002"/>
    </source>
</evidence>
<dbReference type="AlphaFoldDB" id="E4N477"/>
<organism evidence="12 13">
    <name type="scientific">Kitasatospora setae (strain ATCC 33774 / DSM 43861 / JCM 3304 / KCC A-0304 / NBRC 14216 / KM-6054)</name>
    <name type="common">Streptomyces setae</name>
    <dbReference type="NCBI Taxonomy" id="452652"/>
    <lineage>
        <taxon>Bacteria</taxon>
        <taxon>Bacillati</taxon>
        <taxon>Actinomycetota</taxon>
        <taxon>Actinomycetes</taxon>
        <taxon>Kitasatosporales</taxon>
        <taxon>Streptomycetaceae</taxon>
        <taxon>Kitasatospora</taxon>
    </lineage>
</organism>
<keyword evidence="4" id="KW-0560">Oxidoreductase</keyword>
<feature type="domain" description="Plastocyanin-like" evidence="11">
    <location>
        <begin position="82"/>
        <end position="143"/>
    </location>
</feature>
<evidence type="ECO:0000259" key="11">
    <source>
        <dbReference type="Pfam" id="PF07732"/>
    </source>
</evidence>
<dbReference type="InterPro" id="IPR008972">
    <property type="entry name" value="Cupredoxin"/>
</dbReference>
<evidence type="ECO:0000256" key="9">
    <source>
        <dbReference type="ARBA" id="ARBA00048092"/>
    </source>
</evidence>
<evidence type="ECO:0000256" key="2">
    <source>
        <dbReference type="ARBA" id="ARBA00011245"/>
    </source>
</evidence>
<evidence type="ECO:0000256" key="6">
    <source>
        <dbReference type="ARBA" id="ARBA00041027"/>
    </source>
</evidence>
<dbReference type="InterPro" id="IPR006311">
    <property type="entry name" value="TAT_signal"/>
</dbReference>
<dbReference type="InterPro" id="IPR045087">
    <property type="entry name" value="Cu-oxidase_fam"/>
</dbReference>
<dbReference type="EC" id="1.16.3.4" evidence="5"/>
<dbReference type="GO" id="GO:0016491">
    <property type="term" value="F:oxidoreductase activity"/>
    <property type="evidence" value="ECO:0007669"/>
    <property type="project" value="UniProtKB-KW"/>
</dbReference>
<dbReference type="Proteomes" id="UP000007076">
    <property type="component" value="Chromosome"/>
</dbReference>
<evidence type="ECO:0000256" key="1">
    <source>
        <dbReference type="ARBA" id="ARBA00010609"/>
    </source>
</evidence>
<accession>E4N477</accession>
<feature type="domain" description="Plastocyanin-like" evidence="10">
    <location>
        <begin position="412"/>
        <end position="522"/>
    </location>
</feature>
<dbReference type="Gene3D" id="2.60.40.420">
    <property type="entry name" value="Cupredoxins - blue copper proteins"/>
    <property type="match status" value="3"/>
</dbReference>
<dbReference type="Pfam" id="PF07731">
    <property type="entry name" value="Cu-oxidase_2"/>
    <property type="match status" value="1"/>
</dbReference>
<protein>
    <recommendedName>
        <fullName evidence="6">Multicopper oxidase CueO</fullName>
        <ecNumber evidence="5">1.16.3.4</ecNumber>
    </recommendedName>
    <alternativeName>
        <fullName evidence="7">Copper efflux oxidase</fullName>
    </alternativeName>
    <alternativeName>
        <fullName evidence="8">Cuprous oxidase</fullName>
    </alternativeName>
</protein>
<evidence type="ECO:0000256" key="3">
    <source>
        <dbReference type="ARBA" id="ARBA00022723"/>
    </source>
</evidence>
<keyword evidence="3" id="KW-0479">Metal-binding</keyword>
<dbReference type="InterPro" id="IPR002355">
    <property type="entry name" value="Cu_oxidase_Cu_BS"/>
</dbReference>
<comment type="similarity">
    <text evidence="1">Belongs to the multicopper oxidase family.</text>
</comment>
<dbReference type="PROSITE" id="PS00080">
    <property type="entry name" value="MULTICOPPER_OXIDASE2"/>
    <property type="match status" value="1"/>
</dbReference>
<dbReference type="Pfam" id="PF07732">
    <property type="entry name" value="Cu-oxidase_3"/>
    <property type="match status" value="2"/>
</dbReference>